<evidence type="ECO:0000313" key="3">
    <source>
        <dbReference type="EMBL" id="MBE6267278.1"/>
    </source>
</evidence>
<dbReference type="AlphaFoldDB" id="A0A928BV22"/>
<sequence length="391" mass="43700">MKQKLEGHQMTPPAGLWEGISNQMGLEPGPAHKSVVIRRWIWAAAAVVLALVGFFAFYNFDEEQPRLEAHNETTTASRPVSQEADNQPISADEPAITAEPRTSGKPKLLAMGTQQTPIVETNNLDVIEEQPETSIEEPIAPSTEEKSAPQQELKSEPQQKKQTYLPDVIEPTTASYSESSSKWTIGVAGSNGLLLAANNYANSTNVQPLYNDASPAHYYTNGMGDIAQAFTYTDVESKHHIPLRLGLSLQYQLTDRLALLSGINYTYLESEFIYPLHKHLDFNQKLSYLGIPVGISWKVWATDHFNIYLTGGTMIEKCIKADISEGELNTHPWQWSINASAGAEYHFTRLFGVYLEPSLGYYFNDGTKLEHYYKDHPLAPSLQFGLRLHLK</sequence>
<feature type="transmembrane region" description="Helical" evidence="2">
    <location>
        <begin position="40"/>
        <end position="60"/>
    </location>
</feature>
<comment type="caution">
    <text evidence="3">The sequence shown here is derived from an EMBL/GenBank/DDBJ whole genome shotgun (WGS) entry which is preliminary data.</text>
</comment>
<keyword evidence="2" id="KW-0812">Transmembrane</keyword>
<dbReference type="Proteomes" id="UP000763088">
    <property type="component" value="Unassembled WGS sequence"/>
</dbReference>
<evidence type="ECO:0000256" key="2">
    <source>
        <dbReference type="SAM" id="Phobius"/>
    </source>
</evidence>
<evidence type="ECO:0000313" key="4">
    <source>
        <dbReference type="Proteomes" id="UP000763088"/>
    </source>
</evidence>
<dbReference type="SUPFAM" id="SSF56925">
    <property type="entry name" value="OMPA-like"/>
    <property type="match status" value="1"/>
</dbReference>
<feature type="region of interest" description="Disordered" evidence="1">
    <location>
        <begin position="69"/>
        <end position="114"/>
    </location>
</feature>
<protein>
    <submittedName>
        <fullName evidence="3">PorT family protein</fullName>
    </submittedName>
</protein>
<feature type="compositionally biased region" description="Basic and acidic residues" evidence="1">
    <location>
        <begin position="143"/>
        <end position="159"/>
    </location>
</feature>
<name>A0A928BV22_XYLRU</name>
<accession>A0A928BV22</accession>
<feature type="compositionally biased region" description="Polar residues" evidence="1">
    <location>
        <begin position="72"/>
        <end position="89"/>
    </location>
</feature>
<evidence type="ECO:0000256" key="1">
    <source>
        <dbReference type="SAM" id="MobiDB-lite"/>
    </source>
</evidence>
<keyword evidence="2" id="KW-0472">Membrane</keyword>
<feature type="region of interest" description="Disordered" evidence="1">
    <location>
        <begin position="131"/>
        <end position="167"/>
    </location>
</feature>
<organism evidence="3 4">
    <name type="scientific">Xylanibacter ruminicola</name>
    <name type="common">Prevotella ruminicola</name>
    <dbReference type="NCBI Taxonomy" id="839"/>
    <lineage>
        <taxon>Bacteria</taxon>
        <taxon>Pseudomonadati</taxon>
        <taxon>Bacteroidota</taxon>
        <taxon>Bacteroidia</taxon>
        <taxon>Bacteroidales</taxon>
        <taxon>Prevotellaceae</taxon>
        <taxon>Xylanibacter</taxon>
    </lineage>
</organism>
<reference evidence="3" key="1">
    <citation type="submission" date="2019-04" db="EMBL/GenBank/DDBJ databases">
        <title>Evolution of Biomass-Degrading Anaerobic Consortia Revealed by Metagenomics.</title>
        <authorList>
            <person name="Peng X."/>
        </authorList>
    </citation>
    <scope>NUCLEOTIDE SEQUENCE</scope>
    <source>
        <strain evidence="3">SIG141</strain>
    </source>
</reference>
<proteinExistence type="predicted"/>
<keyword evidence="2" id="KW-1133">Transmembrane helix</keyword>
<gene>
    <name evidence="3" type="ORF">E7102_12590</name>
</gene>
<dbReference type="EMBL" id="SUYD01000019">
    <property type="protein sequence ID" value="MBE6267278.1"/>
    <property type="molecule type" value="Genomic_DNA"/>
</dbReference>
<dbReference type="InterPro" id="IPR011250">
    <property type="entry name" value="OMP/PagP_B-barrel"/>
</dbReference>